<evidence type="ECO:0000313" key="2">
    <source>
        <dbReference type="EMBL" id="KAK3047357.1"/>
    </source>
</evidence>
<evidence type="ECO:0000256" key="1">
    <source>
        <dbReference type="SAM" id="MobiDB-lite"/>
    </source>
</evidence>
<name>A0AAJ0D6Q2_9PEZI</name>
<accession>A0AAJ0D6Q2</accession>
<reference evidence="2" key="1">
    <citation type="submission" date="2023-04" db="EMBL/GenBank/DDBJ databases">
        <title>Black Yeasts Isolated from many extreme environments.</title>
        <authorList>
            <person name="Coleine C."/>
            <person name="Stajich J.E."/>
            <person name="Selbmann L."/>
        </authorList>
    </citation>
    <scope>NUCLEOTIDE SEQUENCE</scope>
    <source>
        <strain evidence="2">CCFEE 5312</strain>
    </source>
</reference>
<keyword evidence="3" id="KW-1185">Reference proteome</keyword>
<feature type="region of interest" description="Disordered" evidence="1">
    <location>
        <begin position="36"/>
        <end position="60"/>
    </location>
</feature>
<dbReference type="EMBL" id="JAWDJX010000063">
    <property type="protein sequence ID" value="KAK3047357.1"/>
    <property type="molecule type" value="Genomic_DNA"/>
</dbReference>
<feature type="compositionally biased region" description="Acidic residues" evidence="1">
    <location>
        <begin position="50"/>
        <end position="60"/>
    </location>
</feature>
<evidence type="ECO:0000313" key="3">
    <source>
        <dbReference type="Proteomes" id="UP001271007"/>
    </source>
</evidence>
<protein>
    <submittedName>
        <fullName evidence="2">Uncharacterized protein</fullName>
    </submittedName>
</protein>
<dbReference type="AlphaFoldDB" id="A0AAJ0D6Q2"/>
<organism evidence="2 3">
    <name type="scientific">Extremus antarcticus</name>
    <dbReference type="NCBI Taxonomy" id="702011"/>
    <lineage>
        <taxon>Eukaryota</taxon>
        <taxon>Fungi</taxon>
        <taxon>Dikarya</taxon>
        <taxon>Ascomycota</taxon>
        <taxon>Pezizomycotina</taxon>
        <taxon>Dothideomycetes</taxon>
        <taxon>Dothideomycetidae</taxon>
        <taxon>Mycosphaerellales</taxon>
        <taxon>Extremaceae</taxon>
        <taxon>Extremus</taxon>
    </lineage>
</organism>
<proteinExistence type="predicted"/>
<sequence length="302" mass="34387">MATSAPMRCWFLEVPREIRDMVFCYLTKDHDIAVKSLPSDDNTHANHEDAGEEDANEQDEDEHVYIPPLYRLHGGPIIDLLLVNKQICAEYLESITGHMTFSTYISEPLLRDKPLGLALRPDLQMQLLKRVRTVLIMLNWSRNLLPSAFDDWGYHSLEEMKKQEDLASTPTKASVTIVVCLDKWFDPSDLRPIVGPQLVEWETKMAAAFHEPTLSAMTDDTAIEWPKLGSLSIIYFTHMAPSRTLDRAEDQRMLAMEAGDLDFELETSQTSGAAIPKLMWRLVSTEDSPHYRGYSPEFLGES</sequence>
<gene>
    <name evidence="2" type="ORF">LTR09_011229</name>
</gene>
<comment type="caution">
    <text evidence="2">The sequence shown here is derived from an EMBL/GenBank/DDBJ whole genome shotgun (WGS) entry which is preliminary data.</text>
</comment>
<dbReference type="Proteomes" id="UP001271007">
    <property type="component" value="Unassembled WGS sequence"/>
</dbReference>